<evidence type="ECO:0000256" key="1">
    <source>
        <dbReference type="ARBA" id="ARBA00005254"/>
    </source>
</evidence>
<name>A0AAJ6BLW0_9CAUL</name>
<evidence type="ECO:0000313" key="3">
    <source>
        <dbReference type="EMBL" id="WEK39996.1"/>
    </source>
</evidence>
<dbReference type="AlphaFoldDB" id="A0AAJ6BLW0"/>
<dbReference type="GO" id="GO:0003824">
    <property type="term" value="F:catalytic activity"/>
    <property type="evidence" value="ECO:0007669"/>
    <property type="project" value="InterPro"/>
</dbReference>
<protein>
    <submittedName>
        <fullName evidence="3">Enoyl-CoA hydratase/isomerase family protein</fullName>
    </submittedName>
</protein>
<comment type="similarity">
    <text evidence="1 2">Belongs to the enoyl-CoA hydratase/isomerase family.</text>
</comment>
<dbReference type="PROSITE" id="PS00166">
    <property type="entry name" value="ENOYL_COA_HYDRATASE"/>
    <property type="match status" value="1"/>
</dbReference>
<dbReference type="Pfam" id="PF00378">
    <property type="entry name" value="ECH_1"/>
    <property type="match status" value="1"/>
</dbReference>
<proteinExistence type="inferred from homology"/>
<evidence type="ECO:0000313" key="4">
    <source>
        <dbReference type="Proteomes" id="UP001213664"/>
    </source>
</evidence>
<dbReference type="Proteomes" id="UP001213664">
    <property type="component" value="Chromosome"/>
</dbReference>
<accession>A0AAJ6BLW0</accession>
<dbReference type="InterPro" id="IPR029045">
    <property type="entry name" value="ClpP/crotonase-like_dom_sf"/>
</dbReference>
<dbReference type="EMBL" id="CP119326">
    <property type="protein sequence ID" value="WEK39996.1"/>
    <property type="molecule type" value="Genomic_DNA"/>
</dbReference>
<dbReference type="InterPro" id="IPR001753">
    <property type="entry name" value="Enoyl-CoA_hydra/iso"/>
</dbReference>
<sequence>MPASVTLERRDSAAIIRYANAPTGFISNGGAAQLADAVQAGLDDAQTRVLILTGQDDVFIRHADVAQIARAAQAVADGAIQPASFIGAPFDRLGRLIERADKPVIAAINGVCMGGGFEIALACHMRIAQASVQAIGLPEIRLDIFPGAGGPERLSRLIGPHRARLFMLDGSVVGADVALAQGLVDAVAPDALVAALEIAAGWAGRSQRAVAAILSLTQPDDGHAVNSVEAFGQLLRDDAAIRPRLARFTTDGEALDALP</sequence>
<organism evidence="3 4">
    <name type="scientific">Candidatus Brevundimonas colombiensis</name>
    <dbReference type="NCBI Taxonomy" id="3121376"/>
    <lineage>
        <taxon>Bacteria</taxon>
        <taxon>Pseudomonadati</taxon>
        <taxon>Pseudomonadota</taxon>
        <taxon>Alphaproteobacteria</taxon>
        <taxon>Caulobacterales</taxon>
        <taxon>Caulobacteraceae</taxon>
        <taxon>Brevundimonas</taxon>
    </lineage>
</organism>
<dbReference type="CDD" id="cd06558">
    <property type="entry name" value="crotonase-like"/>
    <property type="match status" value="1"/>
</dbReference>
<dbReference type="GO" id="GO:0006635">
    <property type="term" value="P:fatty acid beta-oxidation"/>
    <property type="evidence" value="ECO:0007669"/>
    <property type="project" value="TreeGrafter"/>
</dbReference>
<dbReference type="PANTHER" id="PTHR11941:SF54">
    <property type="entry name" value="ENOYL-COA HYDRATASE, MITOCHONDRIAL"/>
    <property type="match status" value="1"/>
</dbReference>
<reference evidence="3" key="1">
    <citation type="submission" date="2023-03" db="EMBL/GenBank/DDBJ databases">
        <title>Andean soil-derived lignocellulolytic bacterial consortium as a source of novel taxa and putative plastic-active enzymes.</title>
        <authorList>
            <person name="Diaz-Garcia L."/>
            <person name="Chuvochina M."/>
            <person name="Feuerriegel G."/>
            <person name="Bunk B."/>
            <person name="Sproer C."/>
            <person name="Streit W.R."/>
            <person name="Rodriguez L.M."/>
            <person name="Overmann J."/>
            <person name="Jimenez D.J."/>
        </authorList>
    </citation>
    <scope>NUCLEOTIDE SEQUENCE</scope>
    <source>
        <strain evidence="3">MAG 833</strain>
    </source>
</reference>
<dbReference type="SUPFAM" id="SSF52096">
    <property type="entry name" value="ClpP/crotonase"/>
    <property type="match status" value="1"/>
</dbReference>
<dbReference type="PANTHER" id="PTHR11941">
    <property type="entry name" value="ENOYL-COA HYDRATASE-RELATED"/>
    <property type="match status" value="1"/>
</dbReference>
<evidence type="ECO:0000256" key="2">
    <source>
        <dbReference type="RuleBase" id="RU003707"/>
    </source>
</evidence>
<dbReference type="Gene3D" id="3.90.226.10">
    <property type="entry name" value="2-enoyl-CoA Hydratase, Chain A, domain 1"/>
    <property type="match status" value="1"/>
</dbReference>
<gene>
    <name evidence="3" type="ORF">P0Y50_15900</name>
</gene>
<dbReference type="InterPro" id="IPR018376">
    <property type="entry name" value="Enoyl-CoA_hyd/isom_CS"/>
</dbReference>